<dbReference type="EMBL" id="CP145892">
    <property type="protein sequence ID" value="WWP23139.1"/>
    <property type="molecule type" value="Genomic_DNA"/>
</dbReference>
<evidence type="ECO:0000259" key="1">
    <source>
        <dbReference type="Pfam" id="PF13676"/>
    </source>
</evidence>
<evidence type="ECO:0000313" key="3">
    <source>
        <dbReference type="Proteomes" id="UP001364764"/>
    </source>
</evidence>
<accession>A0ABD8AZZ1</accession>
<dbReference type="Proteomes" id="UP001364764">
    <property type="component" value="Chromosome"/>
</dbReference>
<dbReference type="Gene3D" id="3.40.50.10140">
    <property type="entry name" value="Toll/interleukin-1 receptor homology (TIR) domain"/>
    <property type="match status" value="1"/>
</dbReference>
<dbReference type="AlphaFoldDB" id="A0ABD8AZZ1"/>
<dbReference type="GeneID" id="93476500"/>
<name>A0ABD8AZZ1_PAEAM</name>
<dbReference type="SUPFAM" id="SSF52200">
    <property type="entry name" value="Toll/Interleukin receptor TIR domain"/>
    <property type="match status" value="1"/>
</dbReference>
<evidence type="ECO:0000313" key="2">
    <source>
        <dbReference type="EMBL" id="WWP23139.1"/>
    </source>
</evidence>
<dbReference type="InterPro" id="IPR035897">
    <property type="entry name" value="Toll_tir_struct_dom_sf"/>
</dbReference>
<proteinExistence type="predicted"/>
<protein>
    <submittedName>
        <fullName evidence="2">Toll/interleukin-1 receptor domain-containing protein</fullName>
    </submittedName>
</protein>
<organism evidence="2 3">
    <name type="scientific">Paenibacillus amylolyticus</name>
    <dbReference type="NCBI Taxonomy" id="1451"/>
    <lineage>
        <taxon>Bacteria</taxon>
        <taxon>Bacillati</taxon>
        <taxon>Bacillota</taxon>
        <taxon>Bacilli</taxon>
        <taxon>Bacillales</taxon>
        <taxon>Paenibacillaceae</taxon>
        <taxon>Paenibacillus</taxon>
    </lineage>
</organism>
<keyword evidence="2" id="KW-0675">Receptor</keyword>
<sequence>MKKPTIFFSHSSKDKEPMLEIKTKLDSITGGVLDIFLSSDGESIPFGSNWVHKIEDGLKHASVMFVFVSPNSISSSWIYFEAGFAYSKSIDVIPVGIGIDVALLKAPLSLLQGFNITSGDGLNNFISVINKKFEYRFKESFSDVDYANMLAYQNGSSVFDLRDVFNTIHYELLTEYGDGNGGKVTYNVELYFENIKQYLITHNLRYAYAPNKDKLTILVYGIKIIYTIGKKQDEKGSIYQSELGKVTFIISPYNFEKSFNLFLELSQLFSEKDWIYLKFGTKQGYSFITQDEHLASVFSMYPDEFGFAEDRVGVFTYLDKDMRFIIYDQNNRTSRERKYILNLSFNPHNIVYRDIQNFLYSLVQKEVIHNLNQK</sequence>
<dbReference type="InterPro" id="IPR000157">
    <property type="entry name" value="TIR_dom"/>
</dbReference>
<dbReference type="RefSeq" id="WP_338708670.1">
    <property type="nucleotide sequence ID" value="NZ_CP145892.1"/>
</dbReference>
<reference evidence="2 3" key="1">
    <citation type="submission" date="2024-02" db="EMBL/GenBank/DDBJ databases">
        <title>Complete sequences of two Paenibacillus sp. strains and one Lysinibacillus strain isolated from the environment on STAA medium highlight biotechnological potential.</title>
        <authorList>
            <person name="Attere S.A."/>
            <person name="Piche L.C."/>
            <person name="Intertaglia L."/>
            <person name="Lami R."/>
            <person name="Charette S.J."/>
            <person name="Vincent A.T."/>
        </authorList>
    </citation>
    <scope>NUCLEOTIDE SEQUENCE [LARGE SCALE GENOMIC DNA]</scope>
    <source>
        <strain evidence="2 3">Y5S-7</strain>
    </source>
</reference>
<feature type="domain" description="TIR" evidence="1">
    <location>
        <begin position="6"/>
        <end position="117"/>
    </location>
</feature>
<dbReference type="Pfam" id="PF13676">
    <property type="entry name" value="TIR_2"/>
    <property type="match status" value="1"/>
</dbReference>
<gene>
    <name evidence="2" type="ORF">V6668_13505</name>
</gene>